<protein>
    <submittedName>
        <fullName evidence="1">Unannotated protein</fullName>
    </submittedName>
</protein>
<proteinExistence type="predicted"/>
<dbReference type="EMBL" id="CAFBMX010000002">
    <property type="protein sequence ID" value="CAB4918100.1"/>
    <property type="molecule type" value="Genomic_DNA"/>
</dbReference>
<reference evidence="1" key="1">
    <citation type="submission" date="2020-05" db="EMBL/GenBank/DDBJ databases">
        <authorList>
            <person name="Chiriac C."/>
            <person name="Salcher M."/>
            <person name="Ghai R."/>
            <person name="Kavagutti S V."/>
        </authorList>
    </citation>
    <scope>NUCLEOTIDE SEQUENCE</scope>
</reference>
<gene>
    <name evidence="1" type="ORF">UFOPK3674_00359</name>
</gene>
<dbReference type="AlphaFoldDB" id="A0A6J7HPM0"/>
<sequence>MTLALLAGELDGLLDGHWLHVHEVLRDADGHFAGIAPRYICHDTLRRYPQMSRTLGRPVAEWNLEIQSSPLYALIERAASTGELQQFTRLEVPLPWIVEPELISGRAEPMSSDRLALWMRSDPATRSGD</sequence>
<evidence type="ECO:0000313" key="1">
    <source>
        <dbReference type="EMBL" id="CAB4918100.1"/>
    </source>
</evidence>
<organism evidence="1">
    <name type="scientific">freshwater metagenome</name>
    <dbReference type="NCBI Taxonomy" id="449393"/>
    <lineage>
        <taxon>unclassified sequences</taxon>
        <taxon>metagenomes</taxon>
        <taxon>ecological metagenomes</taxon>
    </lineage>
</organism>
<name>A0A6J7HPM0_9ZZZZ</name>
<accession>A0A6J7HPM0</accession>